<keyword evidence="2" id="KW-1185">Reference proteome</keyword>
<proteinExistence type="predicted"/>
<reference evidence="1" key="1">
    <citation type="thesis" date="2020" institute="ProQuest LLC" country="789 East Eisenhower Parkway, Ann Arbor, MI, USA">
        <title>Comparative Genomics and Chromosome Evolution.</title>
        <authorList>
            <person name="Mudd A.B."/>
        </authorList>
    </citation>
    <scope>NUCLEOTIDE SEQUENCE</scope>
    <source>
        <strain evidence="1">HN-11 Male</strain>
        <tissue evidence="1">Kidney and liver</tissue>
    </source>
</reference>
<evidence type="ECO:0000313" key="2">
    <source>
        <dbReference type="Proteomes" id="UP000770717"/>
    </source>
</evidence>
<accession>A0A8J6K143</accession>
<sequence length="88" mass="10214">MGDSCSMTSYRDFGKESLCTSSLLDKTIGHLSEEWWRHSGFPSWCPPYNPLKAVKNTLLKSHKQALFRYNQHIPMGKTFKVRLHKVND</sequence>
<name>A0A8J6K143_ELECQ</name>
<protein>
    <submittedName>
        <fullName evidence="1">Uncharacterized protein</fullName>
    </submittedName>
</protein>
<gene>
    <name evidence="1" type="ORF">GDO78_003837</name>
</gene>
<organism evidence="1 2">
    <name type="scientific">Eleutherodactylus coqui</name>
    <name type="common">Puerto Rican coqui</name>
    <dbReference type="NCBI Taxonomy" id="57060"/>
    <lineage>
        <taxon>Eukaryota</taxon>
        <taxon>Metazoa</taxon>
        <taxon>Chordata</taxon>
        <taxon>Craniata</taxon>
        <taxon>Vertebrata</taxon>
        <taxon>Euteleostomi</taxon>
        <taxon>Amphibia</taxon>
        <taxon>Batrachia</taxon>
        <taxon>Anura</taxon>
        <taxon>Neobatrachia</taxon>
        <taxon>Hyloidea</taxon>
        <taxon>Eleutherodactylidae</taxon>
        <taxon>Eleutherodactylinae</taxon>
        <taxon>Eleutherodactylus</taxon>
        <taxon>Eleutherodactylus</taxon>
    </lineage>
</organism>
<comment type="caution">
    <text evidence="1">The sequence shown here is derived from an EMBL/GenBank/DDBJ whole genome shotgun (WGS) entry which is preliminary data.</text>
</comment>
<evidence type="ECO:0000313" key="1">
    <source>
        <dbReference type="EMBL" id="KAG9475642.1"/>
    </source>
</evidence>
<dbReference type="Proteomes" id="UP000770717">
    <property type="component" value="Unassembled WGS sequence"/>
</dbReference>
<dbReference type="AlphaFoldDB" id="A0A8J6K143"/>
<dbReference type="EMBL" id="WNTK01000012">
    <property type="protein sequence ID" value="KAG9475642.1"/>
    <property type="molecule type" value="Genomic_DNA"/>
</dbReference>